<feature type="domain" description="Aldehyde dehydrogenase" evidence="7">
    <location>
        <begin position="3"/>
        <end position="460"/>
    </location>
</feature>
<dbReference type="RefSeq" id="XP_040670820.1">
    <property type="nucleotide sequence ID" value="XM_040810478.1"/>
</dbReference>
<dbReference type="GeneID" id="63725989"/>
<dbReference type="VEuPathDB" id="FungiDB:ASPVEDRAFT_31469"/>
<evidence type="ECO:0000256" key="6">
    <source>
        <dbReference type="RuleBase" id="RU003345"/>
    </source>
</evidence>
<dbReference type="PANTHER" id="PTHR11699">
    <property type="entry name" value="ALDEHYDE DEHYDROGENASE-RELATED"/>
    <property type="match status" value="1"/>
</dbReference>
<dbReference type="EC" id="1.2.1.3" evidence="3"/>
<dbReference type="GO" id="GO:0004029">
    <property type="term" value="F:aldehyde dehydrogenase (NAD+) activity"/>
    <property type="evidence" value="ECO:0007669"/>
    <property type="project" value="UniProtKB-EC"/>
</dbReference>
<dbReference type="EMBL" id="KV878132">
    <property type="protein sequence ID" value="OJJ05058.1"/>
    <property type="molecule type" value="Genomic_DNA"/>
</dbReference>
<proteinExistence type="inferred from homology"/>
<evidence type="ECO:0000256" key="5">
    <source>
        <dbReference type="PROSITE-ProRule" id="PRU10007"/>
    </source>
</evidence>
<dbReference type="Gene3D" id="3.40.309.10">
    <property type="entry name" value="Aldehyde Dehydrogenase, Chain A, domain 2"/>
    <property type="match status" value="1"/>
</dbReference>
<dbReference type="PROSITE" id="PS00687">
    <property type="entry name" value="ALDEHYDE_DEHYDR_GLU"/>
    <property type="match status" value="1"/>
</dbReference>
<organism evidence="8 9">
    <name type="scientific">Aspergillus versicolor CBS 583.65</name>
    <dbReference type="NCBI Taxonomy" id="1036611"/>
    <lineage>
        <taxon>Eukaryota</taxon>
        <taxon>Fungi</taxon>
        <taxon>Dikarya</taxon>
        <taxon>Ascomycota</taxon>
        <taxon>Pezizomycotina</taxon>
        <taxon>Eurotiomycetes</taxon>
        <taxon>Eurotiomycetidae</taxon>
        <taxon>Eurotiales</taxon>
        <taxon>Aspergillaceae</taxon>
        <taxon>Aspergillus</taxon>
        <taxon>Aspergillus subgen. Nidulantes</taxon>
    </lineage>
</organism>
<reference evidence="9" key="1">
    <citation type="journal article" date="2017" name="Genome Biol.">
        <title>Comparative genomics reveals high biological diversity and specific adaptations in the industrially and medically important fungal genus Aspergillus.</title>
        <authorList>
            <person name="de Vries R.P."/>
            <person name="Riley R."/>
            <person name="Wiebenga A."/>
            <person name="Aguilar-Osorio G."/>
            <person name="Amillis S."/>
            <person name="Uchima C.A."/>
            <person name="Anderluh G."/>
            <person name="Asadollahi M."/>
            <person name="Askin M."/>
            <person name="Barry K."/>
            <person name="Battaglia E."/>
            <person name="Bayram O."/>
            <person name="Benocci T."/>
            <person name="Braus-Stromeyer S.A."/>
            <person name="Caldana C."/>
            <person name="Canovas D."/>
            <person name="Cerqueira G.C."/>
            <person name="Chen F."/>
            <person name="Chen W."/>
            <person name="Choi C."/>
            <person name="Clum A."/>
            <person name="Dos Santos R.A."/>
            <person name="Damasio A.R."/>
            <person name="Diallinas G."/>
            <person name="Emri T."/>
            <person name="Fekete E."/>
            <person name="Flipphi M."/>
            <person name="Freyberg S."/>
            <person name="Gallo A."/>
            <person name="Gournas C."/>
            <person name="Habgood R."/>
            <person name="Hainaut M."/>
            <person name="Harispe M.L."/>
            <person name="Henrissat B."/>
            <person name="Hilden K.S."/>
            <person name="Hope R."/>
            <person name="Hossain A."/>
            <person name="Karabika E."/>
            <person name="Karaffa L."/>
            <person name="Karanyi Z."/>
            <person name="Krasevec N."/>
            <person name="Kuo A."/>
            <person name="Kusch H."/>
            <person name="LaButti K."/>
            <person name="Lagendijk E.L."/>
            <person name="Lapidus A."/>
            <person name="Levasseur A."/>
            <person name="Lindquist E."/>
            <person name="Lipzen A."/>
            <person name="Logrieco A.F."/>
            <person name="MacCabe A."/>
            <person name="Maekelae M.R."/>
            <person name="Malavazi I."/>
            <person name="Melin P."/>
            <person name="Meyer V."/>
            <person name="Mielnichuk N."/>
            <person name="Miskei M."/>
            <person name="Molnar A.P."/>
            <person name="Mule G."/>
            <person name="Ngan C.Y."/>
            <person name="Orejas M."/>
            <person name="Orosz E."/>
            <person name="Ouedraogo J.P."/>
            <person name="Overkamp K.M."/>
            <person name="Park H.-S."/>
            <person name="Perrone G."/>
            <person name="Piumi F."/>
            <person name="Punt P.J."/>
            <person name="Ram A.F."/>
            <person name="Ramon A."/>
            <person name="Rauscher S."/>
            <person name="Record E."/>
            <person name="Riano-Pachon D.M."/>
            <person name="Robert V."/>
            <person name="Roehrig J."/>
            <person name="Ruller R."/>
            <person name="Salamov A."/>
            <person name="Salih N.S."/>
            <person name="Samson R.A."/>
            <person name="Sandor E."/>
            <person name="Sanguinetti M."/>
            <person name="Schuetze T."/>
            <person name="Sepcic K."/>
            <person name="Shelest E."/>
            <person name="Sherlock G."/>
            <person name="Sophianopoulou V."/>
            <person name="Squina F.M."/>
            <person name="Sun H."/>
            <person name="Susca A."/>
            <person name="Todd R.B."/>
            <person name="Tsang A."/>
            <person name="Unkles S.E."/>
            <person name="van de Wiele N."/>
            <person name="van Rossen-Uffink D."/>
            <person name="Oliveira J.V."/>
            <person name="Vesth T.C."/>
            <person name="Visser J."/>
            <person name="Yu J.-H."/>
            <person name="Zhou M."/>
            <person name="Andersen M.R."/>
            <person name="Archer D.B."/>
            <person name="Baker S.E."/>
            <person name="Benoit I."/>
            <person name="Brakhage A.A."/>
            <person name="Braus G.H."/>
            <person name="Fischer R."/>
            <person name="Frisvad J.C."/>
            <person name="Goldman G.H."/>
            <person name="Houbraken J."/>
            <person name="Oakley B."/>
            <person name="Pocsi I."/>
            <person name="Scazzocchio C."/>
            <person name="Seiboth B."/>
            <person name="vanKuyk P.A."/>
            <person name="Wortman J."/>
            <person name="Dyer P.S."/>
            <person name="Grigoriev I.V."/>
        </authorList>
    </citation>
    <scope>NUCLEOTIDE SEQUENCE [LARGE SCALE GENOMIC DNA]</scope>
    <source>
        <strain evidence="9">CBS 583.65</strain>
    </source>
</reference>
<sequence length="468" mass="50965">MSNQIRTLSPSTGEVIFEHPGHSVVQVRQIAASAKDACHAFRSLTLGERKSIVARFLNILSENKNTLANELTQQMGRPISYTAGEVDTACKRGNYLLSIADKSLEIIPGEPEEGFRRFVKKEPIGPVLISTAWNYPYLITINALIPALLAGNPVILRPSPQTPLVGERLVSYFQEAELPKSFLQLIHCASGEVLGSITTIPQIKLVCYVGSTAGGLQLRTASAGRVLPLNLELGGKDAAYVREDADLRYTAAQIVDGAVFNSGQSCCSIERVYVHASVHDAFVEEVQRELASSRYVVGDPTDRATTVGPVISHQAVRSIEGHIGDALAKGAIDVTPDSPGLNPPPKLGSYIKPRVLINVRHNMLVMREETFGPVIPIMKVNSDQEAVALMNDSEYGLTASVWTRDISRGEALIDQIEAGTVYINRCDYPSPDLAWVGWKNSGLGCSLGPQAFDAFYQLKSFHIRESQR</sequence>
<comment type="similarity">
    <text evidence="1 6">Belongs to the aldehyde dehydrogenase family.</text>
</comment>
<dbReference type="STRING" id="1036611.A0A1L9PU53"/>
<dbReference type="Pfam" id="PF00171">
    <property type="entry name" value="Aldedh"/>
    <property type="match status" value="1"/>
</dbReference>
<accession>A0A1L9PU53</accession>
<evidence type="ECO:0000259" key="7">
    <source>
        <dbReference type="Pfam" id="PF00171"/>
    </source>
</evidence>
<evidence type="ECO:0000313" key="9">
    <source>
        <dbReference type="Proteomes" id="UP000184073"/>
    </source>
</evidence>
<dbReference type="Proteomes" id="UP000184073">
    <property type="component" value="Unassembled WGS sequence"/>
</dbReference>
<dbReference type="OrthoDB" id="310895at2759"/>
<evidence type="ECO:0000256" key="1">
    <source>
        <dbReference type="ARBA" id="ARBA00009986"/>
    </source>
</evidence>
<dbReference type="InterPro" id="IPR029510">
    <property type="entry name" value="Ald_DH_CS_GLU"/>
</dbReference>
<evidence type="ECO:0000256" key="4">
    <source>
        <dbReference type="ARBA" id="ARBA00049194"/>
    </source>
</evidence>
<gene>
    <name evidence="8" type="ORF">ASPVEDRAFT_31469</name>
</gene>
<dbReference type="CDD" id="cd07102">
    <property type="entry name" value="ALDH_EDX86601"/>
    <property type="match status" value="1"/>
</dbReference>
<dbReference type="InterPro" id="IPR015590">
    <property type="entry name" value="Aldehyde_DH_dom"/>
</dbReference>
<evidence type="ECO:0000256" key="2">
    <source>
        <dbReference type="ARBA" id="ARBA00023002"/>
    </source>
</evidence>
<name>A0A1L9PU53_ASPVE</name>
<dbReference type="InterPro" id="IPR016161">
    <property type="entry name" value="Ald_DH/histidinol_DH"/>
</dbReference>
<evidence type="ECO:0000313" key="8">
    <source>
        <dbReference type="EMBL" id="OJJ05058.1"/>
    </source>
</evidence>
<dbReference type="SUPFAM" id="SSF53720">
    <property type="entry name" value="ALDH-like"/>
    <property type="match status" value="1"/>
</dbReference>
<protein>
    <recommendedName>
        <fullName evidence="3">aldehyde dehydrogenase (NAD(+))</fullName>
        <ecNumber evidence="3">1.2.1.3</ecNumber>
    </recommendedName>
</protein>
<keyword evidence="9" id="KW-1185">Reference proteome</keyword>
<comment type="catalytic activity">
    <reaction evidence="4">
        <text>an aldehyde + NAD(+) + H2O = a carboxylate + NADH + 2 H(+)</text>
        <dbReference type="Rhea" id="RHEA:16185"/>
        <dbReference type="ChEBI" id="CHEBI:15377"/>
        <dbReference type="ChEBI" id="CHEBI:15378"/>
        <dbReference type="ChEBI" id="CHEBI:17478"/>
        <dbReference type="ChEBI" id="CHEBI:29067"/>
        <dbReference type="ChEBI" id="CHEBI:57540"/>
        <dbReference type="ChEBI" id="CHEBI:57945"/>
        <dbReference type="EC" id="1.2.1.3"/>
    </reaction>
</comment>
<dbReference type="FunFam" id="3.40.309.10:FF:000009">
    <property type="entry name" value="Aldehyde dehydrogenase A"/>
    <property type="match status" value="1"/>
</dbReference>
<dbReference type="AlphaFoldDB" id="A0A1L9PU53"/>
<feature type="active site" evidence="5">
    <location>
        <position position="232"/>
    </location>
</feature>
<dbReference type="InterPro" id="IPR016163">
    <property type="entry name" value="Ald_DH_C"/>
</dbReference>
<dbReference type="Gene3D" id="3.40.605.10">
    <property type="entry name" value="Aldehyde Dehydrogenase, Chain A, domain 1"/>
    <property type="match status" value="1"/>
</dbReference>
<evidence type="ECO:0000256" key="3">
    <source>
        <dbReference type="ARBA" id="ARBA00024226"/>
    </source>
</evidence>
<dbReference type="InterPro" id="IPR016162">
    <property type="entry name" value="Ald_DH_N"/>
</dbReference>
<keyword evidence="2 6" id="KW-0560">Oxidoreductase</keyword>